<protein>
    <submittedName>
        <fullName evidence="2">Uncharacterized protein</fullName>
    </submittedName>
</protein>
<feature type="compositionally biased region" description="Basic and acidic residues" evidence="1">
    <location>
        <begin position="172"/>
        <end position="183"/>
    </location>
</feature>
<evidence type="ECO:0000256" key="1">
    <source>
        <dbReference type="SAM" id="MobiDB-lite"/>
    </source>
</evidence>
<gene>
    <name evidence="2" type="ORF">F4556_005107</name>
</gene>
<accession>A0A7W7WJ78</accession>
<dbReference type="EMBL" id="JACHJR010000001">
    <property type="protein sequence ID" value="MBB4949572.1"/>
    <property type="molecule type" value="Genomic_DNA"/>
</dbReference>
<dbReference type="AlphaFoldDB" id="A0A7W7WJ78"/>
<sequence>MEIDLTDLPLDLVPVIIARTRRELEQAAPSLPGAHARDATRITHRPFGNGWAYVRWTNLHHSGTTIHNARHILTSDPEHRWWSIPVHPRSPYYLFNPANGHPVDGSARPYPHPVTPDDTDPLGLCPHCGSRARYPVRCTPDDRDRHDEHHRHPAGRPWKYTPCPENCQPITDTRRLFTPERQP</sequence>
<organism evidence="2 3">
    <name type="scientific">Kitasatospora gansuensis</name>
    <dbReference type="NCBI Taxonomy" id="258050"/>
    <lineage>
        <taxon>Bacteria</taxon>
        <taxon>Bacillati</taxon>
        <taxon>Actinomycetota</taxon>
        <taxon>Actinomycetes</taxon>
        <taxon>Kitasatosporales</taxon>
        <taxon>Streptomycetaceae</taxon>
        <taxon>Kitasatospora</taxon>
    </lineage>
</organism>
<keyword evidence="3" id="KW-1185">Reference proteome</keyword>
<evidence type="ECO:0000313" key="3">
    <source>
        <dbReference type="Proteomes" id="UP000573327"/>
    </source>
</evidence>
<dbReference type="Proteomes" id="UP000573327">
    <property type="component" value="Unassembled WGS sequence"/>
</dbReference>
<evidence type="ECO:0000313" key="2">
    <source>
        <dbReference type="EMBL" id="MBB4949572.1"/>
    </source>
</evidence>
<feature type="region of interest" description="Disordered" evidence="1">
    <location>
        <begin position="139"/>
        <end position="183"/>
    </location>
</feature>
<dbReference type="RefSeq" id="WP_184920002.1">
    <property type="nucleotide sequence ID" value="NZ_JACHJR010000001.1"/>
</dbReference>
<proteinExistence type="predicted"/>
<name>A0A7W7WJ78_9ACTN</name>
<reference evidence="2 3" key="1">
    <citation type="submission" date="2020-08" db="EMBL/GenBank/DDBJ databases">
        <title>Sequencing the genomes of 1000 actinobacteria strains.</title>
        <authorList>
            <person name="Klenk H.-P."/>
        </authorList>
    </citation>
    <scope>NUCLEOTIDE SEQUENCE [LARGE SCALE GENOMIC DNA]</scope>
    <source>
        <strain evidence="2 3">DSM 44786</strain>
    </source>
</reference>
<comment type="caution">
    <text evidence="2">The sequence shown here is derived from an EMBL/GenBank/DDBJ whole genome shotgun (WGS) entry which is preliminary data.</text>
</comment>